<comment type="caution">
    <text evidence="1">The sequence shown here is derived from an EMBL/GenBank/DDBJ whole genome shotgun (WGS) entry which is preliminary data.</text>
</comment>
<sequence length="57" mass="6965">MILLKWIACMKRGQLRQYQHYHCIILCLSAQTISKHHRLHCFCREMSNAWRMMNAPY</sequence>
<proteinExistence type="predicted"/>
<dbReference type="Proteomes" id="UP000823388">
    <property type="component" value="Chromosome 3K"/>
</dbReference>
<evidence type="ECO:0000313" key="2">
    <source>
        <dbReference type="Proteomes" id="UP000823388"/>
    </source>
</evidence>
<evidence type="ECO:0000313" key="1">
    <source>
        <dbReference type="EMBL" id="KAG2629087.1"/>
    </source>
</evidence>
<gene>
    <name evidence="1" type="ORF">PVAP13_3KG400603</name>
</gene>
<organism evidence="1 2">
    <name type="scientific">Panicum virgatum</name>
    <name type="common">Blackwell switchgrass</name>
    <dbReference type="NCBI Taxonomy" id="38727"/>
    <lineage>
        <taxon>Eukaryota</taxon>
        <taxon>Viridiplantae</taxon>
        <taxon>Streptophyta</taxon>
        <taxon>Embryophyta</taxon>
        <taxon>Tracheophyta</taxon>
        <taxon>Spermatophyta</taxon>
        <taxon>Magnoliopsida</taxon>
        <taxon>Liliopsida</taxon>
        <taxon>Poales</taxon>
        <taxon>Poaceae</taxon>
        <taxon>PACMAD clade</taxon>
        <taxon>Panicoideae</taxon>
        <taxon>Panicodae</taxon>
        <taxon>Paniceae</taxon>
        <taxon>Panicinae</taxon>
        <taxon>Panicum</taxon>
        <taxon>Panicum sect. Hiantes</taxon>
    </lineage>
</organism>
<dbReference type="EMBL" id="CM029041">
    <property type="protein sequence ID" value="KAG2629087.1"/>
    <property type="molecule type" value="Genomic_DNA"/>
</dbReference>
<keyword evidence="2" id="KW-1185">Reference proteome</keyword>
<reference evidence="1" key="1">
    <citation type="submission" date="2020-05" db="EMBL/GenBank/DDBJ databases">
        <title>WGS assembly of Panicum virgatum.</title>
        <authorList>
            <person name="Lovell J.T."/>
            <person name="Jenkins J."/>
            <person name="Shu S."/>
            <person name="Juenger T.E."/>
            <person name="Schmutz J."/>
        </authorList>
    </citation>
    <scope>NUCLEOTIDE SEQUENCE</scope>
    <source>
        <strain evidence="1">AP13</strain>
    </source>
</reference>
<dbReference type="AlphaFoldDB" id="A0A8T0V3Y6"/>
<accession>A0A8T0V3Y6</accession>
<protein>
    <submittedName>
        <fullName evidence="1">Uncharacterized protein</fullName>
    </submittedName>
</protein>
<name>A0A8T0V3Y6_PANVG</name>